<keyword evidence="1" id="KW-0479">Metal-binding</keyword>
<feature type="compositionally biased region" description="Polar residues" evidence="2">
    <location>
        <begin position="23"/>
        <end position="45"/>
    </location>
</feature>
<comment type="caution">
    <text evidence="4">The sequence shown here is derived from an EMBL/GenBank/DDBJ whole genome shotgun (WGS) entry which is preliminary data.</text>
</comment>
<evidence type="ECO:0000313" key="4">
    <source>
        <dbReference type="EMBL" id="KAK8040208.1"/>
    </source>
</evidence>
<proteinExistence type="predicted"/>
<dbReference type="Proteomes" id="UP001444661">
    <property type="component" value="Unassembled WGS sequence"/>
</dbReference>
<keyword evidence="1" id="KW-0862">Zinc</keyword>
<gene>
    <name evidence="4" type="ORF">PG993_008619</name>
</gene>
<dbReference type="InterPro" id="IPR036875">
    <property type="entry name" value="Znf_CCHC_sf"/>
</dbReference>
<dbReference type="InterPro" id="IPR001878">
    <property type="entry name" value="Znf_CCHC"/>
</dbReference>
<evidence type="ECO:0000259" key="3">
    <source>
        <dbReference type="PROSITE" id="PS50158"/>
    </source>
</evidence>
<organism evidence="4 5">
    <name type="scientific">Apiospora rasikravindrae</name>
    <dbReference type="NCBI Taxonomy" id="990691"/>
    <lineage>
        <taxon>Eukaryota</taxon>
        <taxon>Fungi</taxon>
        <taxon>Dikarya</taxon>
        <taxon>Ascomycota</taxon>
        <taxon>Pezizomycotina</taxon>
        <taxon>Sordariomycetes</taxon>
        <taxon>Xylariomycetidae</taxon>
        <taxon>Amphisphaeriales</taxon>
        <taxon>Apiosporaceae</taxon>
        <taxon>Apiospora</taxon>
    </lineage>
</organism>
<evidence type="ECO:0000313" key="5">
    <source>
        <dbReference type="Proteomes" id="UP001444661"/>
    </source>
</evidence>
<evidence type="ECO:0000256" key="1">
    <source>
        <dbReference type="PROSITE-ProRule" id="PRU00047"/>
    </source>
</evidence>
<feature type="region of interest" description="Disordered" evidence="2">
    <location>
        <begin position="1"/>
        <end position="69"/>
    </location>
</feature>
<name>A0ABR1T0W1_9PEZI</name>
<dbReference type="PROSITE" id="PS50158">
    <property type="entry name" value="ZF_CCHC"/>
    <property type="match status" value="1"/>
</dbReference>
<keyword evidence="5" id="KW-1185">Reference proteome</keyword>
<dbReference type="SMART" id="SM00343">
    <property type="entry name" value="ZnF_C2HC"/>
    <property type="match status" value="2"/>
</dbReference>
<accession>A0ABR1T0W1</accession>
<feature type="domain" description="CCHC-type" evidence="3">
    <location>
        <begin position="177"/>
        <end position="190"/>
    </location>
</feature>
<keyword evidence="1" id="KW-0863">Zinc-finger</keyword>
<reference evidence="4 5" key="1">
    <citation type="submission" date="2023-01" db="EMBL/GenBank/DDBJ databases">
        <title>Analysis of 21 Apiospora genomes using comparative genomics revels a genus with tremendous synthesis potential of carbohydrate active enzymes and secondary metabolites.</title>
        <authorList>
            <person name="Sorensen T."/>
        </authorList>
    </citation>
    <scope>NUCLEOTIDE SEQUENCE [LARGE SCALE GENOMIC DNA]</scope>
    <source>
        <strain evidence="4 5">CBS 33761</strain>
    </source>
</reference>
<dbReference type="EMBL" id="JAQQWK010000006">
    <property type="protein sequence ID" value="KAK8040208.1"/>
    <property type="molecule type" value="Genomic_DNA"/>
</dbReference>
<protein>
    <recommendedName>
        <fullName evidence="3">CCHC-type domain-containing protein</fullName>
    </recommendedName>
</protein>
<dbReference type="SUPFAM" id="SSF57756">
    <property type="entry name" value="Retrovirus zinc finger-like domains"/>
    <property type="match status" value="1"/>
</dbReference>
<evidence type="ECO:0000256" key="2">
    <source>
        <dbReference type="SAM" id="MobiDB-lite"/>
    </source>
</evidence>
<sequence>MADDKNMSGMPAAKPQARDDYQGRSSDTVLAQNANSLRVINNNDAPYNPGEHERPAKRKRGEDDDPTIAKNWHKHSISTVKPDTHRVDKDKFGNIHRPPTSAGHFDHTEGGQTLANDIAKAWKPNSKFTVLYMEHHEGDLPVPPEGSSLTLPMLPHQSDSAWAAPARGNTPADAEQCANCGRFGHRLIDCCVPSEKHGDIFGCPICNTRRHSFDNCPNQEFLSVAAKFNILCYRRAGKPMIRSDYDVYDFARRVHATKPLSPDVAFPWTREGTLKIFAANKKMLTEVDYSGDKARLGQGVDNWATFATVIEY</sequence>